<evidence type="ECO:0000313" key="15">
    <source>
        <dbReference type="Proteomes" id="UP000838412"/>
    </source>
</evidence>
<keyword evidence="3 9" id="KW-0812">Transmembrane</keyword>
<keyword evidence="12" id="KW-0732">Signal</keyword>
<keyword evidence="4 9" id="KW-0654">Proteoglycan</keyword>
<dbReference type="OrthoDB" id="10044468at2759"/>
<feature type="chain" id="PRO_5035420002" description="Syndecan" evidence="12">
    <location>
        <begin position="21"/>
        <end position="274"/>
    </location>
</feature>
<sequence>MVKWRAIFLLFLAAATTVCGQEKSDGLALLLNTQSLEDGEEHRPATMYIDVDGGSGAGAIDDFVDHEDGSGLGPDDEDGFSEESGSGLPETDMEETFTGIVDTIVTAKPVEEVNNKPPVVKPSRVKPPKPDPTKPPRPVKTYPPKPPKKEEPVEKVTKKPVINHISKDPEPTRENIKVETPLPTSEVRVNIVEQRHNTDNQFTSLFRHPGVMAVGKFEAVIGGAVVGLLCAILLIMFIVYRMKKKDEGSYSLEDNPAKKLNTNAYGKTSKEFYA</sequence>
<name>A0A8J9Z549_BRALA</name>
<keyword evidence="6 11" id="KW-0472">Membrane</keyword>
<dbReference type="AlphaFoldDB" id="A0A8J9Z549"/>
<gene>
    <name evidence="14" type="primary">SDC1</name>
    <name evidence="14" type="ORF">BLAG_LOCUS9434</name>
</gene>
<evidence type="ECO:0000256" key="11">
    <source>
        <dbReference type="SAM" id="Phobius"/>
    </source>
</evidence>
<comment type="subcellular location">
    <subcellularLocation>
        <location evidence="1 9">Membrane</location>
        <topology evidence="1 9">Single-pass type I membrane protein</topology>
    </subcellularLocation>
</comment>
<dbReference type="PROSITE" id="PS00964">
    <property type="entry name" value="SYNDECAN"/>
    <property type="match status" value="1"/>
</dbReference>
<evidence type="ECO:0000256" key="12">
    <source>
        <dbReference type="SAM" id="SignalP"/>
    </source>
</evidence>
<feature type="region of interest" description="Disordered" evidence="10">
    <location>
        <begin position="58"/>
        <end position="93"/>
    </location>
</feature>
<evidence type="ECO:0000256" key="7">
    <source>
        <dbReference type="ARBA" id="ARBA00023180"/>
    </source>
</evidence>
<reference evidence="14" key="1">
    <citation type="submission" date="2022-01" db="EMBL/GenBank/DDBJ databases">
        <authorList>
            <person name="Braso-Vives M."/>
        </authorList>
    </citation>
    <scope>NUCLEOTIDE SEQUENCE</scope>
</reference>
<keyword evidence="5 11" id="KW-1133">Transmembrane helix</keyword>
<evidence type="ECO:0000256" key="1">
    <source>
        <dbReference type="ARBA" id="ARBA00004479"/>
    </source>
</evidence>
<evidence type="ECO:0000259" key="13">
    <source>
        <dbReference type="Pfam" id="PF01034"/>
    </source>
</evidence>
<evidence type="ECO:0000256" key="8">
    <source>
        <dbReference type="ARBA" id="ARBA00023207"/>
    </source>
</evidence>
<evidence type="ECO:0000256" key="3">
    <source>
        <dbReference type="ARBA" id="ARBA00022692"/>
    </source>
</evidence>
<comment type="function">
    <text evidence="9">Cell surface proteoglycan.</text>
</comment>
<evidence type="ECO:0000256" key="5">
    <source>
        <dbReference type="ARBA" id="ARBA00022989"/>
    </source>
</evidence>
<feature type="domain" description="Syndecan/Neurexin" evidence="13">
    <location>
        <begin position="206"/>
        <end position="272"/>
    </location>
</feature>
<dbReference type="GO" id="GO:0016020">
    <property type="term" value="C:membrane"/>
    <property type="evidence" value="ECO:0007669"/>
    <property type="project" value="UniProtKB-SubCell"/>
</dbReference>
<feature type="transmembrane region" description="Helical" evidence="11">
    <location>
        <begin position="219"/>
        <end position="240"/>
    </location>
</feature>
<dbReference type="Pfam" id="PF01034">
    <property type="entry name" value="Syndecan"/>
    <property type="match status" value="1"/>
</dbReference>
<keyword evidence="7 9" id="KW-0325">Glycoprotein</keyword>
<protein>
    <recommendedName>
        <fullName evidence="9">Syndecan</fullName>
    </recommendedName>
</protein>
<dbReference type="EMBL" id="OV696701">
    <property type="protein sequence ID" value="CAH1247904.1"/>
    <property type="molecule type" value="Genomic_DNA"/>
</dbReference>
<evidence type="ECO:0000256" key="9">
    <source>
        <dbReference type="RuleBase" id="RU000649"/>
    </source>
</evidence>
<dbReference type="PANTHER" id="PTHR10915">
    <property type="entry name" value="SYNDECAN"/>
    <property type="match status" value="1"/>
</dbReference>
<feature type="signal peptide" evidence="12">
    <location>
        <begin position="1"/>
        <end position="20"/>
    </location>
</feature>
<dbReference type="PANTHER" id="PTHR10915:SF1">
    <property type="entry name" value="SYNDECAN"/>
    <property type="match status" value="1"/>
</dbReference>
<evidence type="ECO:0000256" key="4">
    <source>
        <dbReference type="ARBA" id="ARBA00022974"/>
    </source>
</evidence>
<evidence type="ECO:0000256" key="6">
    <source>
        <dbReference type="ARBA" id="ARBA00023136"/>
    </source>
</evidence>
<dbReference type="GO" id="GO:0016477">
    <property type="term" value="P:cell migration"/>
    <property type="evidence" value="ECO:0007669"/>
    <property type="project" value="TreeGrafter"/>
</dbReference>
<dbReference type="InterPro" id="IPR001050">
    <property type="entry name" value="Syndecan"/>
</dbReference>
<proteinExistence type="inferred from homology"/>
<feature type="region of interest" description="Disordered" evidence="10">
    <location>
        <begin position="108"/>
        <end position="155"/>
    </location>
</feature>
<dbReference type="GO" id="GO:0009986">
    <property type="term" value="C:cell surface"/>
    <property type="evidence" value="ECO:0007669"/>
    <property type="project" value="TreeGrafter"/>
</dbReference>
<evidence type="ECO:0000256" key="10">
    <source>
        <dbReference type="SAM" id="MobiDB-lite"/>
    </source>
</evidence>
<feature type="compositionally biased region" description="Pro residues" evidence="10">
    <location>
        <begin position="135"/>
        <end position="145"/>
    </location>
</feature>
<dbReference type="Proteomes" id="UP000838412">
    <property type="component" value="Chromosome 16"/>
</dbReference>
<evidence type="ECO:0000256" key="2">
    <source>
        <dbReference type="ARBA" id="ARBA00005343"/>
    </source>
</evidence>
<dbReference type="InterPro" id="IPR027789">
    <property type="entry name" value="Syndecan/Neurexin_dom"/>
</dbReference>
<organism evidence="14 15">
    <name type="scientific">Branchiostoma lanceolatum</name>
    <name type="common">Common lancelet</name>
    <name type="synonym">Amphioxus lanceolatum</name>
    <dbReference type="NCBI Taxonomy" id="7740"/>
    <lineage>
        <taxon>Eukaryota</taxon>
        <taxon>Metazoa</taxon>
        <taxon>Chordata</taxon>
        <taxon>Cephalochordata</taxon>
        <taxon>Leptocardii</taxon>
        <taxon>Amphioxiformes</taxon>
        <taxon>Branchiostomatidae</taxon>
        <taxon>Branchiostoma</taxon>
    </lineage>
</organism>
<dbReference type="InterPro" id="IPR030479">
    <property type="entry name" value="Syndecan_CS"/>
</dbReference>
<keyword evidence="8 9" id="KW-0357">Heparan sulfate</keyword>
<evidence type="ECO:0000313" key="14">
    <source>
        <dbReference type="EMBL" id="CAH1247904.1"/>
    </source>
</evidence>
<keyword evidence="15" id="KW-1185">Reference proteome</keyword>
<accession>A0A8J9Z549</accession>
<comment type="similarity">
    <text evidence="2 9">Belongs to the syndecan proteoglycan family.</text>
</comment>